<dbReference type="Gene3D" id="2.60.40.10">
    <property type="entry name" value="Immunoglobulins"/>
    <property type="match status" value="1"/>
</dbReference>
<feature type="domain" description="Ig-like" evidence="4">
    <location>
        <begin position="28"/>
        <end position="89"/>
    </location>
</feature>
<accession>A0A1B6EHU1</accession>
<reference evidence="5" key="1">
    <citation type="submission" date="2015-11" db="EMBL/GenBank/DDBJ databases">
        <title>De novo transcriptome assembly of four potential Pierce s Disease insect vectors from Arizona vineyards.</title>
        <authorList>
            <person name="Tassone E.E."/>
        </authorList>
    </citation>
    <scope>NUCLEOTIDE SEQUENCE</scope>
</reference>
<evidence type="ECO:0000256" key="3">
    <source>
        <dbReference type="ARBA" id="ARBA00023319"/>
    </source>
</evidence>
<dbReference type="Pfam" id="PF07679">
    <property type="entry name" value="I-set"/>
    <property type="match status" value="1"/>
</dbReference>
<evidence type="ECO:0000313" key="5">
    <source>
        <dbReference type="EMBL" id="JAS37472.1"/>
    </source>
</evidence>
<evidence type="ECO:0000256" key="1">
    <source>
        <dbReference type="ARBA" id="ARBA00023157"/>
    </source>
</evidence>
<keyword evidence="2" id="KW-0325">Glycoprotein</keyword>
<dbReference type="InterPro" id="IPR013098">
    <property type="entry name" value="Ig_I-set"/>
</dbReference>
<evidence type="ECO:0000259" key="4">
    <source>
        <dbReference type="PROSITE" id="PS50835"/>
    </source>
</evidence>
<dbReference type="CDD" id="cd00096">
    <property type="entry name" value="Ig"/>
    <property type="match status" value="1"/>
</dbReference>
<dbReference type="PANTHER" id="PTHR11890:SF44">
    <property type="entry name" value="X-LINKED INTERLEUKIN-1 RECEPTOR ACCESSORY PROTEIN-LIKE 2"/>
    <property type="match status" value="1"/>
</dbReference>
<dbReference type="EMBL" id="GECZ01032297">
    <property type="protein sequence ID" value="JAS37472.1"/>
    <property type="molecule type" value="Transcribed_RNA"/>
</dbReference>
<keyword evidence="3" id="KW-0393">Immunoglobulin domain</keyword>
<dbReference type="InterPro" id="IPR036179">
    <property type="entry name" value="Ig-like_dom_sf"/>
</dbReference>
<protein>
    <recommendedName>
        <fullName evidence="4">Ig-like domain-containing protein</fullName>
    </recommendedName>
</protein>
<proteinExistence type="predicted"/>
<evidence type="ECO:0000256" key="2">
    <source>
        <dbReference type="ARBA" id="ARBA00023180"/>
    </source>
</evidence>
<keyword evidence="1" id="KW-1015">Disulfide bond</keyword>
<name>A0A1B6EHU1_9HEMI</name>
<organism evidence="5">
    <name type="scientific">Cuerna arida</name>
    <dbReference type="NCBI Taxonomy" id="1464854"/>
    <lineage>
        <taxon>Eukaryota</taxon>
        <taxon>Metazoa</taxon>
        <taxon>Ecdysozoa</taxon>
        <taxon>Arthropoda</taxon>
        <taxon>Hexapoda</taxon>
        <taxon>Insecta</taxon>
        <taxon>Pterygota</taxon>
        <taxon>Neoptera</taxon>
        <taxon>Paraneoptera</taxon>
        <taxon>Hemiptera</taxon>
        <taxon>Auchenorrhyncha</taxon>
        <taxon>Membracoidea</taxon>
        <taxon>Cicadellidae</taxon>
        <taxon>Cicadellinae</taxon>
        <taxon>Proconiini</taxon>
        <taxon>Cuerna</taxon>
    </lineage>
</organism>
<dbReference type="PANTHER" id="PTHR11890">
    <property type="entry name" value="INTERLEUKIN-1 RECEPTOR FAMILY MEMBER"/>
    <property type="match status" value="1"/>
</dbReference>
<gene>
    <name evidence="5" type="ORF">g.45591</name>
</gene>
<feature type="non-terminal residue" evidence="5">
    <location>
        <position position="1"/>
    </location>
</feature>
<dbReference type="AlphaFoldDB" id="A0A1B6EHU1"/>
<dbReference type="InterPro" id="IPR015621">
    <property type="entry name" value="IL-1_rcpt_fam"/>
</dbReference>
<dbReference type="SUPFAM" id="SSF48726">
    <property type="entry name" value="Immunoglobulin"/>
    <property type="match status" value="1"/>
</dbReference>
<sequence>VAPFHRNREYVLRKRFKSLNCCAKQYRSIEWFKDNEPYPWSSQVSHFILDPADGNQTIFSTVVDFRDDGNYTCVIRHDQHTVNRTVQLQVLDNYPAEPQVIFRPESRLIGVGHPTWLFCEAFVGSVSLPDLQADIQWLKHDDLFDRLVPVNSTTFIKKQIVSREKQEILGSFLKFDKVT</sequence>
<feature type="non-terminal residue" evidence="5">
    <location>
        <position position="179"/>
    </location>
</feature>
<dbReference type="InterPro" id="IPR007110">
    <property type="entry name" value="Ig-like_dom"/>
</dbReference>
<dbReference type="PROSITE" id="PS50835">
    <property type="entry name" value="IG_LIKE"/>
    <property type="match status" value="1"/>
</dbReference>
<dbReference type="InterPro" id="IPR013783">
    <property type="entry name" value="Ig-like_fold"/>
</dbReference>